<dbReference type="NCBIfam" id="NF006363">
    <property type="entry name" value="PRK08582.1"/>
    <property type="match status" value="1"/>
</dbReference>
<protein>
    <submittedName>
        <fullName evidence="3">RNA-binding protein S1</fullName>
    </submittedName>
</protein>
<dbReference type="InterPro" id="IPR012340">
    <property type="entry name" value="NA-bd_OB-fold"/>
</dbReference>
<dbReference type="RefSeq" id="WP_069717343.1">
    <property type="nucleotide sequence ID" value="NZ_MJEH01000023.1"/>
</dbReference>
<feature type="region of interest" description="Disordered" evidence="1">
    <location>
        <begin position="69"/>
        <end position="152"/>
    </location>
</feature>
<accession>A0A1E5LEZ3</accession>
<proteinExistence type="predicted"/>
<dbReference type="InterPro" id="IPR003029">
    <property type="entry name" value="S1_domain"/>
</dbReference>
<evidence type="ECO:0000256" key="1">
    <source>
        <dbReference type="SAM" id="MobiDB-lite"/>
    </source>
</evidence>
<evidence type="ECO:0000313" key="3">
    <source>
        <dbReference type="EMBL" id="OEH92643.1"/>
    </source>
</evidence>
<dbReference type="Pfam" id="PF00575">
    <property type="entry name" value="S1"/>
    <property type="match status" value="1"/>
</dbReference>
<dbReference type="GO" id="GO:0003735">
    <property type="term" value="F:structural constituent of ribosome"/>
    <property type="evidence" value="ECO:0007669"/>
    <property type="project" value="TreeGrafter"/>
</dbReference>
<dbReference type="GO" id="GO:0003729">
    <property type="term" value="F:mRNA binding"/>
    <property type="evidence" value="ECO:0007669"/>
    <property type="project" value="TreeGrafter"/>
</dbReference>
<dbReference type="SUPFAM" id="SSF50249">
    <property type="entry name" value="Nucleic acid-binding proteins"/>
    <property type="match status" value="1"/>
</dbReference>
<dbReference type="FunFam" id="2.40.50.140:FF:000059">
    <property type="entry name" value="S1 RNA binding protein"/>
    <property type="match status" value="1"/>
</dbReference>
<dbReference type="CDD" id="cd05692">
    <property type="entry name" value="S1_RPS1_repeat_hs4"/>
    <property type="match status" value="1"/>
</dbReference>
<dbReference type="Proteomes" id="UP000095209">
    <property type="component" value="Unassembled WGS sequence"/>
</dbReference>
<organism evidence="3 4">
    <name type="scientific">Bacillus solimangrovi</name>
    <dbReference type="NCBI Taxonomy" id="1305675"/>
    <lineage>
        <taxon>Bacteria</taxon>
        <taxon>Bacillati</taxon>
        <taxon>Bacillota</taxon>
        <taxon>Bacilli</taxon>
        <taxon>Bacillales</taxon>
        <taxon>Bacillaceae</taxon>
        <taxon>Bacillus</taxon>
    </lineage>
</organism>
<dbReference type="Gene3D" id="2.40.50.140">
    <property type="entry name" value="Nucleic acid-binding proteins"/>
    <property type="match status" value="1"/>
</dbReference>
<dbReference type="SMART" id="SM00316">
    <property type="entry name" value="S1"/>
    <property type="match status" value="1"/>
</dbReference>
<comment type="caution">
    <text evidence="3">The sequence shown here is derived from an EMBL/GenBank/DDBJ whole genome shotgun (WGS) entry which is preliminary data.</text>
</comment>
<dbReference type="PROSITE" id="PS50126">
    <property type="entry name" value="S1"/>
    <property type="match status" value="1"/>
</dbReference>
<dbReference type="GO" id="GO:0006412">
    <property type="term" value="P:translation"/>
    <property type="evidence" value="ECO:0007669"/>
    <property type="project" value="TreeGrafter"/>
</dbReference>
<keyword evidence="4" id="KW-1185">Reference proteome</keyword>
<sequence>MSIEVGSKLQGKVTGITKFGAFVELPGGSTGLVHISEVDDNYVKDINEFLNVGDEVLVKVINVEKDGKIGLSIKKAKDRPERPERSERPARPVRPSKPSGRPARPRGGKGAPPRKDDFESKMSRFLKDSEDRLSSLKRNTESKRGGRGAKRG</sequence>
<dbReference type="STRING" id="1305675.BFG57_14845"/>
<feature type="domain" description="S1 motif" evidence="2">
    <location>
        <begin position="6"/>
        <end position="74"/>
    </location>
</feature>
<dbReference type="EMBL" id="MJEH01000023">
    <property type="protein sequence ID" value="OEH92643.1"/>
    <property type="molecule type" value="Genomic_DNA"/>
</dbReference>
<evidence type="ECO:0000259" key="2">
    <source>
        <dbReference type="PROSITE" id="PS50126"/>
    </source>
</evidence>
<dbReference type="AlphaFoldDB" id="A0A1E5LEZ3"/>
<reference evidence="3 4" key="1">
    <citation type="submission" date="2016-08" db="EMBL/GenBank/DDBJ databases">
        <title>Genome of Bacillus solimangrovi GH2-4.</title>
        <authorList>
            <person name="Lim S."/>
            <person name="Kim B.-C."/>
        </authorList>
    </citation>
    <scope>NUCLEOTIDE SEQUENCE [LARGE SCALE GENOMIC DNA]</scope>
    <source>
        <strain evidence="3 4">GH2-4</strain>
    </source>
</reference>
<name>A0A1E5LEZ3_9BACI</name>
<dbReference type="OrthoDB" id="9810507at2"/>
<feature type="compositionally biased region" description="Basic and acidic residues" evidence="1">
    <location>
        <begin position="78"/>
        <end position="90"/>
    </location>
</feature>
<feature type="compositionally biased region" description="Basic and acidic residues" evidence="1">
    <location>
        <begin position="113"/>
        <end position="144"/>
    </location>
</feature>
<dbReference type="PANTHER" id="PTHR10724">
    <property type="entry name" value="30S RIBOSOMAL PROTEIN S1"/>
    <property type="match status" value="1"/>
</dbReference>
<dbReference type="InterPro" id="IPR050437">
    <property type="entry name" value="Ribos_protein_bS1-like"/>
</dbReference>
<evidence type="ECO:0000313" key="4">
    <source>
        <dbReference type="Proteomes" id="UP000095209"/>
    </source>
</evidence>
<gene>
    <name evidence="3" type="ORF">BFG57_14845</name>
</gene>